<evidence type="ECO:0000256" key="2">
    <source>
        <dbReference type="SAM" id="Phobius"/>
    </source>
</evidence>
<evidence type="ECO:0000256" key="1">
    <source>
        <dbReference type="ARBA" id="ARBA00022801"/>
    </source>
</evidence>
<dbReference type="AlphaFoldDB" id="A0A955LBG4"/>
<dbReference type="Pfam" id="PF04203">
    <property type="entry name" value="Sortase"/>
    <property type="match status" value="1"/>
</dbReference>
<dbReference type="GO" id="GO:0016787">
    <property type="term" value="F:hydrolase activity"/>
    <property type="evidence" value="ECO:0007669"/>
    <property type="project" value="UniProtKB-KW"/>
</dbReference>
<organism evidence="3 4">
    <name type="scientific">Candidatus Dojkabacteria bacterium</name>
    <dbReference type="NCBI Taxonomy" id="2099670"/>
    <lineage>
        <taxon>Bacteria</taxon>
        <taxon>Candidatus Dojkabacteria</taxon>
    </lineage>
</organism>
<gene>
    <name evidence="3" type="ORF">KC669_03605</name>
</gene>
<dbReference type="InterPro" id="IPR023365">
    <property type="entry name" value="Sortase_dom-sf"/>
</dbReference>
<evidence type="ECO:0000313" key="3">
    <source>
        <dbReference type="EMBL" id="MCA9387093.1"/>
    </source>
</evidence>
<sequence length="155" mass="17670">MYLKGLKYTNLILSFIVFFLGMYITLMPVIPEIKFSVTKAKADEYVYPTKLAPIGFIPEKGLPKENRLVIPQIGVDGEINEGDREALDLGLWHRPGTSNPVIGGNTVIVAHRFLYSSGPITFYHLDKMKIGDEFSIYWEGEEYVYKVFDIFEVNP</sequence>
<protein>
    <submittedName>
        <fullName evidence="3">Sortase</fullName>
    </submittedName>
</protein>
<evidence type="ECO:0000313" key="4">
    <source>
        <dbReference type="Proteomes" id="UP000714915"/>
    </source>
</evidence>
<accession>A0A955LBG4</accession>
<dbReference type="Proteomes" id="UP000714915">
    <property type="component" value="Unassembled WGS sequence"/>
</dbReference>
<dbReference type="EMBL" id="JAGQLF010000046">
    <property type="protein sequence ID" value="MCA9387093.1"/>
    <property type="molecule type" value="Genomic_DNA"/>
</dbReference>
<dbReference type="InterPro" id="IPR005754">
    <property type="entry name" value="Sortase"/>
</dbReference>
<proteinExistence type="predicted"/>
<feature type="non-terminal residue" evidence="3">
    <location>
        <position position="155"/>
    </location>
</feature>
<reference evidence="3" key="1">
    <citation type="submission" date="2020-04" db="EMBL/GenBank/DDBJ databases">
        <authorList>
            <person name="Zhang T."/>
        </authorList>
    </citation>
    <scope>NUCLEOTIDE SEQUENCE</scope>
    <source>
        <strain evidence="3">HKST-UBA09</strain>
    </source>
</reference>
<dbReference type="SUPFAM" id="SSF63817">
    <property type="entry name" value="Sortase"/>
    <property type="match status" value="1"/>
</dbReference>
<feature type="transmembrane region" description="Helical" evidence="2">
    <location>
        <begin position="12"/>
        <end position="31"/>
    </location>
</feature>
<keyword evidence="1" id="KW-0378">Hydrolase</keyword>
<comment type="caution">
    <text evidence="3">The sequence shown here is derived from an EMBL/GenBank/DDBJ whole genome shotgun (WGS) entry which is preliminary data.</text>
</comment>
<reference evidence="3" key="2">
    <citation type="journal article" date="2021" name="Microbiome">
        <title>Successional dynamics and alternative stable states in a saline activated sludge microbial community over 9 years.</title>
        <authorList>
            <person name="Wang Y."/>
            <person name="Ye J."/>
            <person name="Ju F."/>
            <person name="Liu L."/>
            <person name="Boyd J.A."/>
            <person name="Deng Y."/>
            <person name="Parks D.H."/>
            <person name="Jiang X."/>
            <person name="Yin X."/>
            <person name="Woodcroft B.J."/>
            <person name="Tyson G.W."/>
            <person name="Hugenholtz P."/>
            <person name="Polz M.F."/>
            <person name="Zhang T."/>
        </authorList>
    </citation>
    <scope>NUCLEOTIDE SEQUENCE</scope>
    <source>
        <strain evidence="3">HKST-UBA09</strain>
    </source>
</reference>
<dbReference type="Gene3D" id="2.40.260.10">
    <property type="entry name" value="Sortase"/>
    <property type="match status" value="1"/>
</dbReference>
<keyword evidence="2" id="KW-0472">Membrane</keyword>
<keyword evidence="2" id="KW-1133">Transmembrane helix</keyword>
<name>A0A955LBG4_9BACT</name>
<keyword evidence="2" id="KW-0812">Transmembrane</keyword>